<evidence type="ECO:0000313" key="3">
    <source>
        <dbReference type="WBParaSite" id="GPUH_0001549001-mRNA-1"/>
    </source>
</evidence>
<dbReference type="Proteomes" id="UP000271098">
    <property type="component" value="Unassembled WGS sequence"/>
</dbReference>
<accession>A0A183E3C8</accession>
<dbReference type="AlphaFoldDB" id="A0A183E3C8"/>
<sequence length="158" mass="16948">MFAGGVNPMDAVAGKFAKPVAVLAAFSHPTTTTKFLRETFPSAPPTPRSAKKFLRGRERPSLFPNGINPLDAAAERFAKPVPTAVFAARAQSIGPAGLAGIVPVTLLSTPSSILKQNKLTLDLELEFYEMLAPLRALPEHIFDNLEVAVKAVSLEKRL</sequence>
<protein>
    <submittedName>
        <fullName evidence="3">WS_DGAT_C domain-containing protein</fullName>
    </submittedName>
</protein>
<dbReference type="WBParaSite" id="GPUH_0001549001-mRNA-1">
    <property type="protein sequence ID" value="GPUH_0001549001-mRNA-1"/>
    <property type="gene ID" value="GPUH_0001549001"/>
</dbReference>
<dbReference type="EMBL" id="UYRT01082484">
    <property type="protein sequence ID" value="VDN26054.1"/>
    <property type="molecule type" value="Genomic_DNA"/>
</dbReference>
<proteinExistence type="predicted"/>
<evidence type="ECO:0000313" key="1">
    <source>
        <dbReference type="EMBL" id="VDN26054.1"/>
    </source>
</evidence>
<organism evidence="3">
    <name type="scientific">Gongylonema pulchrum</name>
    <dbReference type="NCBI Taxonomy" id="637853"/>
    <lineage>
        <taxon>Eukaryota</taxon>
        <taxon>Metazoa</taxon>
        <taxon>Ecdysozoa</taxon>
        <taxon>Nematoda</taxon>
        <taxon>Chromadorea</taxon>
        <taxon>Rhabditida</taxon>
        <taxon>Spirurina</taxon>
        <taxon>Spiruromorpha</taxon>
        <taxon>Spiruroidea</taxon>
        <taxon>Gongylonematidae</taxon>
        <taxon>Gongylonema</taxon>
    </lineage>
</organism>
<keyword evidence="2" id="KW-1185">Reference proteome</keyword>
<dbReference type="OrthoDB" id="5819100at2759"/>
<reference evidence="3" key="1">
    <citation type="submission" date="2016-06" db="UniProtKB">
        <authorList>
            <consortium name="WormBaseParasite"/>
        </authorList>
    </citation>
    <scope>IDENTIFICATION</scope>
</reference>
<reference evidence="1 2" key="2">
    <citation type="submission" date="2018-11" db="EMBL/GenBank/DDBJ databases">
        <authorList>
            <consortium name="Pathogen Informatics"/>
        </authorList>
    </citation>
    <scope>NUCLEOTIDE SEQUENCE [LARGE SCALE GENOMIC DNA]</scope>
</reference>
<gene>
    <name evidence="1" type="ORF">GPUH_LOCUS15468</name>
</gene>
<name>A0A183E3C8_9BILA</name>
<evidence type="ECO:0000313" key="2">
    <source>
        <dbReference type="Proteomes" id="UP000271098"/>
    </source>
</evidence>